<dbReference type="EMBL" id="JAKIKU010000002">
    <property type="protein sequence ID" value="MCL1044617.1"/>
    <property type="molecule type" value="Genomic_DNA"/>
</dbReference>
<feature type="signal peptide" evidence="1">
    <location>
        <begin position="1"/>
        <end position="21"/>
    </location>
</feature>
<sequence>MLNFKLLLIALICFFVTEASAKSSSPQVLRLYQTDYHFQYHIELLKMALDKTAADYPEASLQFTEQVTQGRGLKMLEQGEVDVAFLASSKQREQTFIPVKIPLLKGLLGYRLLLIHQDNQQKFLQVKNTHDLGESFVAGFGSHWADIDVLRHNALPTQDIGTASSLHRMLHAKRFDYFPRGINEVWQEQQRISSKLPELMIEPNIALVYNLPVYVFVNKELPELAERIEKGLNKATDDLSFQELFLKYYSDSILKARLSERQIIYLDNQDYPQTEPIDTSWWL</sequence>
<evidence type="ECO:0000313" key="3">
    <source>
        <dbReference type="Proteomes" id="UP001202134"/>
    </source>
</evidence>
<dbReference type="RefSeq" id="WP_229368939.1">
    <property type="nucleotide sequence ID" value="NZ_JAKIKU010000002.1"/>
</dbReference>
<protein>
    <recommendedName>
        <fullName evidence="4">Solute-binding protein family 3/N-terminal domain-containing protein</fullName>
    </recommendedName>
</protein>
<feature type="chain" id="PRO_5045995255" description="Solute-binding protein family 3/N-terminal domain-containing protein" evidence="1">
    <location>
        <begin position="22"/>
        <end position="283"/>
    </location>
</feature>
<gene>
    <name evidence="2" type="ORF">L2737_04620</name>
</gene>
<evidence type="ECO:0000313" key="2">
    <source>
        <dbReference type="EMBL" id="MCL1044617.1"/>
    </source>
</evidence>
<keyword evidence="3" id="KW-1185">Reference proteome</keyword>
<evidence type="ECO:0008006" key="4">
    <source>
        <dbReference type="Google" id="ProtNLM"/>
    </source>
</evidence>
<organism evidence="2 3">
    <name type="scientific">Shewanella electrodiphila</name>
    <dbReference type="NCBI Taxonomy" id="934143"/>
    <lineage>
        <taxon>Bacteria</taxon>
        <taxon>Pseudomonadati</taxon>
        <taxon>Pseudomonadota</taxon>
        <taxon>Gammaproteobacteria</taxon>
        <taxon>Alteromonadales</taxon>
        <taxon>Shewanellaceae</taxon>
        <taxon>Shewanella</taxon>
    </lineage>
</organism>
<accession>A0ABT0KLA6</accession>
<evidence type="ECO:0000256" key="1">
    <source>
        <dbReference type="SAM" id="SignalP"/>
    </source>
</evidence>
<comment type="caution">
    <text evidence="2">The sequence shown here is derived from an EMBL/GenBank/DDBJ whole genome shotgun (WGS) entry which is preliminary data.</text>
</comment>
<dbReference type="SUPFAM" id="SSF53850">
    <property type="entry name" value="Periplasmic binding protein-like II"/>
    <property type="match status" value="1"/>
</dbReference>
<reference evidence="2 3" key="1">
    <citation type="submission" date="2022-01" db="EMBL/GenBank/DDBJ databases">
        <title>Whole genome-based taxonomy of the Shewanellaceae.</title>
        <authorList>
            <person name="Martin-Rodriguez A.J."/>
        </authorList>
    </citation>
    <scope>NUCLEOTIDE SEQUENCE [LARGE SCALE GENOMIC DNA]</scope>
    <source>
        <strain evidence="2 3">DSM 24955</strain>
    </source>
</reference>
<keyword evidence="1" id="KW-0732">Signal</keyword>
<dbReference type="Proteomes" id="UP001202134">
    <property type="component" value="Unassembled WGS sequence"/>
</dbReference>
<proteinExistence type="predicted"/>
<name>A0ABT0KLA6_9GAMM</name>